<name>J3MVY3_ORYBR</name>
<sequence>MISAWLLPLSAELLNVVASCCLSACLMSQLSNSHLLVVSSVPLALLEFWSISGDQTLDINVANEPNGGETKAGNNVEEVLIDNTNDEVGNHGDHIDDTIVHVNLDSSQSIDIDTTFHPDIFDPRYWDSLNCKQVDILAKMGHKRDLSIQKGPKD</sequence>
<dbReference type="STRING" id="4533.J3MVY3"/>
<organism evidence="2">
    <name type="scientific">Oryza brachyantha</name>
    <name type="common">malo sina</name>
    <dbReference type="NCBI Taxonomy" id="4533"/>
    <lineage>
        <taxon>Eukaryota</taxon>
        <taxon>Viridiplantae</taxon>
        <taxon>Streptophyta</taxon>
        <taxon>Embryophyta</taxon>
        <taxon>Tracheophyta</taxon>
        <taxon>Spermatophyta</taxon>
        <taxon>Magnoliopsida</taxon>
        <taxon>Liliopsida</taxon>
        <taxon>Poales</taxon>
        <taxon>Poaceae</taxon>
        <taxon>BOP clade</taxon>
        <taxon>Oryzoideae</taxon>
        <taxon>Oryzeae</taxon>
        <taxon>Oryzinae</taxon>
        <taxon>Oryza</taxon>
    </lineage>
</organism>
<dbReference type="HOGENOM" id="CLU_1707031_0_0_1"/>
<dbReference type="EnsemblPlants" id="OB09G11620.1">
    <property type="protein sequence ID" value="OB09G11620.1"/>
    <property type="gene ID" value="OB09G11620"/>
</dbReference>
<evidence type="ECO:0000313" key="2">
    <source>
        <dbReference type="EnsemblPlants" id="OB09G11620.1"/>
    </source>
</evidence>
<protein>
    <submittedName>
        <fullName evidence="2">Uncharacterized protein</fullName>
    </submittedName>
</protein>
<evidence type="ECO:0000313" key="3">
    <source>
        <dbReference type="Proteomes" id="UP000006038"/>
    </source>
</evidence>
<feature type="signal peptide" evidence="1">
    <location>
        <begin position="1"/>
        <end position="19"/>
    </location>
</feature>
<accession>J3MVY3</accession>
<evidence type="ECO:0000256" key="1">
    <source>
        <dbReference type="SAM" id="SignalP"/>
    </source>
</evidence>
<dbReference type="Gramene" id="OB09G11620.1">
    <property type="protein sequence ID" value="OB09G11620.1"/>
    <property type="gene ID" value="OB09G11620"/>
</dbReference>
<reference evidence="2" key="2">
    <citation type="submission" date="2013-04" db="UniProtKB">
        <authorList>
            <consortium name="EnsemblPlants"/>
        </authorList>
    </citation>
    <scope>IDENTIFICATION</scope>
</reference>
<keyword evidence="1" id="KW-0732">Signal</keyword>
<dbReference type="Proteomes" id="UP000006038">
    <property type="component" value="Chromosome 9"/>
</dbReference>
<feature type="chain" id="PRO_5003775298" evidence="1">
    <location>
        <begin position="20"/>
        <end position="154"/>
    </location>
</feature>
<proteinExistence type="predicted"/>
<dbReference type="AlphaFoldDB" id="J3MVY3"/>
<keyword evidence="3" id="KW-1185">Reference proteome</keyword>
<reference evidence="2" key="1">
    <citation type="journal article" date="2013" name="Nat. Commun.">
        <title>Whole-genome sequencing of Oryza brachyantha reveals mechanisms underlying Oryza genome evolution.</title>
        <authorList>
            <person name="Chen J."/>
            <person name="Huang Q."/>
            <person name="Gao D."/>
            <person name="Wang J."/>
            <person name="Lang Y."/>
            <person name="Liu T."/>
            <person name="Li B."/>
            <person name="Bai Z."/>
            <person name="Luis Goicoechea J."/>
            <person name="Liang C."/>
            <person name="Chen C."/>
            <person name="Zhang W."/>
            <person name="Sun S."/>
            <person name="Liao Y."/>
            <person name="Zhang X."/>
            <person name="Yang L."/>
            <person name="Song C."/>
            <person name="Wang M."/>
            <person name="Shi J."/>
            <person name="Liu G."/>
            <person name="Liu J."/>
            <person name="Zhou H."/>
            <person name="Zhou W."/>
            <person name="Yu Q."/>
            <person name="An N."/>
            <person name="Chen Y."/>
            <person name="Cai Q."/>
            <person name="Wang B."/>
            <person name="Liu B."/>
            <person name="Min J."/>
            <person name="Huang Y."/>
            <person name="Wu H."/>
            <person name="Li Z."/>
            <person name="Zhang Y."/>
            <person name="Yin Y."/>
            <person name="Song W."/>
            <person name="Jiang J."/>
            <person name="Jackson S.A."/>
            <person name="Wing R.A."/>
            <person name="Wang J."/>
            <person name="Chen M."/>
        </authorList>
    </citation>
    <scope>NUCLEOTIDE SEQUENCE [LARGE SCALE GENOMIC DNA]</scope>
    <source>
        <strain evidence="2">cv. IRGC 101232</strain>
    </source>
</reference>